<dbReference type="RefSeq" id="WP_087457401.1">
    <property type="nucleotide sequence ID" value="NZ_CP021434.1"/>
</dbReference>
<dbReference type="EMBL" id="CP021434">
    <property type="protein sequence ID" value="ARU62036.1"/>
    <property type="molecule type" value="Genomic_DNA"/>
</dbReference>
<feature type="region of interest" description="Disordered" evidence="1">
    <location>
        <begin position="72"/>
        <end position="107"/>
    </location>
</feature>
<feature type="compositionally biased region" description="Polar residues" evidence="1">
    <location>
        <begin position="89"/>
        <end position="100"/>
    </location>
</feature>
<accession>A0A1Y0IQC0</accession>
<sequence length="307" mass="34890">MGKRKLRLRQPLTRHDFENLFDVMRDQNKHLDLCATISELLEKHAHAKKGADRAEVVEEILEEIVEELADEWEDSYEVQEEEEPEQQQSGMDMQTGQTPSGRRRMKFQPRPGQECGCSGNNCRCGQQQPCSSTCNCGSKNCRCGQQKPSHQTCSCGSGNYECKCTESQSHNQRGHLGMQAHCGPFQAHQPSFCQGHNFGHPCEPFLFRPNHLLASHHCCIPTHVPHYHCDHRIQLRLGGLTGNLNFHLFRAKGRRVKIEADTGFATGTICGVGTDYVDLLQEDKTLVTLLHEHIKKIEWQNCEEDED</sequence>
<dbReference type="AlphaFoldDB" id="A0A1Y0IQC0"/>
<protein>
    <submittedName>
        <fullName evidence="2">Uncharacterized protein</fullName>
    </submittedName>
</protein>
<name>A0A1Y0IQC0_9BACL</name>
<evidence type="ECO:0000313" key="3">
    <source>
        <dbReference type="Proteomes" id="UP000195437"/>
    </source>
</evidence>
<proteinExistence type="predicted"/>
<keyword evidence="3" id="KW-1185">Reference proteome</keyword>
<reference evidence="3" key="1">
    <citation type="submission" date="2017-05" db="EMBL/GenBank/DDBJ databases">
        <authorList>
            <person name="Sung H."/>
        </authorList>
    </citation>
    <scope>NUCLEOTIDE SEQUENCE [LARGE SCALE GENOMIC DNA]</scope>
    <source>
        <strain evidence="3">AR23208</strain>
    </source>
</reference>
<dbReference type="OrthoDB" id="2944041at2"/>
<evidence type="ECO:0000313" key="2">
    <source>
        <dbReference type="EMBL" id="ARU62036.1"/>
    </source>
</evidence>
<organism evidence="2 3">
    <name type="scientific">Tumebacillus avium</name>
    <dbReference type="NCBI Taxonomy" id="1903704"/>
    <lineage>
        <taxon>Bacteria</taxon>
        <taxon>Bacillati</taxon>
        <taxon>Bacillota</taxon>
        <taxon>Bacilli</taxon>
        <taxon>Bacillales</taxon>
        <taxon>Alicyclobacillaceae</taxon>
        <taxon>Tumebacillus</taxon>
    </lineage>
</organism>
<evidence type="ECO:0000256" key="1">
    <source>
        <dbReference type="SAM" id="MobiDB-lite"/>
    </source>
</evidence>
<gene>
    <name evidence="2" type="ORF">CBW65_14240</name>
</gene>
<feature type="compositionally biased region" description="Acidic residues" evidence="1">
    <location>
        <begin position="72"/>
        <end position="85"/>
    </location>
</feature>
<dbReference type="Proteomes" id="UP000195437">
    <property type="component" value="Chromosome"/>
</dbReference>
<dbReference type="KEGG" id="tum:CBW65_14240"/>